<dbReference type="InterPro" id="IPR005532">
    <property type="entry name" value="SUMF_dom"/>
</dbReference>
<organism evidence="3 4">
    <name type="scientific">Bythopirellula goksoeyrii</name>
    <dbReference type="NCBI Taxonomy" id="1400387"/>
    <lineage>
        <taxon>Bacteria</taxon>
        <taxon>Pseudomonadati</taxon>
        <taxon>Planctomycetota</taxon>
        <taxon>Planctomycetia</taxon>
        <taxon>Pirellulales</taxon>
        <taxon>Lacipirellulaceae</taxon>
        <taxon>Bythopirellula</taxon>
    </lineage>
</organism>
<feature type="signal peptide" evidence="1">
    <location>
        <begin position="1"/>
        <end position="22"/>
    </location>
</feature>
<dbReference type="EC" id="2.7.11.1" evidence="3"/>
<dbReference type="AlphaFoldDB" id="A0A5B9QHI1"/>
<dbReference type="Proteomes" id="UP000323917">
    <property type="component" value="Chromosome"/>
</dbReference>
<keyword evidence="3" id="KW-0808">Transferase</keyword>
<dbReference type="Pfam" id="PF03781">
    <property type="entry name" value="FGE-sulfatase"/>
    <property type="match status" value="1"/>
</dbReference>
<keyword evidence="3" id="KW-0418">Kinase</keyword>
<proteinExistence type="predicted"/>
<dbReference type="SUPFAM" id="SSF56436">
    <property type="entry name" value="C-type lectin-like"/>
    <property type="match status" value="1"/>
</dbReference>
<dbReference type="Gene3D" id="3.90.1580.10">
    <property type="entry name" value="paralog of FGE (formylglycine-generating enzyme)"/>
    <property type="match status" value="1"/>
</dbReference>
<name>A0A5B9QHI1_9BACT</name>
<keyword evidence="1" id="KW-0732">Signal</keyword>
<accession>A0A5B9QHI1</accession>
<feature type="chain" id="PRO_5022875996" evidence="1">
    <location>
        <begin position="23"/>
        <end position="752"/>
    </location>
</feature>
<dbReference type="GO" id="GO:0120147">
    <property type="term" value="F:formylglycine-generating oxidase activity"/>
    <property type="evidence" value="ECO:0007669"/>
    <property type="project" value="TreeGrafter"/>
</dbReference>
<dbReference type="OrthoDB" id="9812426at2"/>
<dbReference type="PANTHER" id="PTHR23150:SF19">
    <property type="entry name" value="FORMYLGLYCINE-GENERATING ENZYME"/>
    <property type="match status" value="1"/>
</dbReference>
<evidence type="ECO:0000256" key="1">
    <source>
        <dbReference type="SAM" id="SignalP"/>
    </source>
</evidence>
<reference evidence="3 4" key="1">
    <citation type="submission" date="2019-08" db="EMBL/GenBank/DDBJ databases">
        <title>Deep-cultivation of Planctomycetes and their phenomic and genomic characterization uncovers novel biology.</title>
        <authorList>
            <person name="Wiegand S."/>
            <person name="Jogler M."/>
            <person name="Boedeker C."/>
            <person name="Pinto D."/>
            <person name="Vollmers J."/>
            <person name="Rivas-Marin E."/>
            <person name="Kohn T."/>
            <person name="Peeters S.H."/>
            <person name="Heuer A."/>
            <person name="Rast P."/>
            <person name="Oberbeckmann S."/>
            <person name="Bunk B."/>
            <person name="Jeske O."/>
            <person name="Meyerdierks A."/>
            <person name="Storesund J.E."/>
            <person name="Kallscheuer N."/>
            <person name="Luecker S."/>
            <person name="Lage O.M."/>
            <person name="Pohl T."/>
            <person name="Merkel B.J."/>
            <person name="Hornburger P."/>
            <person name="Mueller R.-W."/>
            <person name="Bruemmer F."/>
            <person name="Labrenz M."/>
            <person name="Spormann A.M."/>
            <person name="Op den Camp H."/>
            <person name="Overmann J."/>
            <person name="Amann R."/>
            <person name="Jetten M.S.M."/>
            <person name="Mascher T."/>
            <person name="Medema M.H."/>
            <person name="Devos D.P."/>
            <person name="Kaster A.-K."/>
            <person name="Ovreas L."/>
            <person name="Rohde M."/>
            <person name="Galperin M.Y."/>
            <person name="Jogler C."/>
        </authorList>
    </citation>
    <scope>NUCLEOTIDE SEQUENCE [LARGE SCALE GENOMIC DNA]</scope>
    <source>
        <strain evidence="3 4">Pr1d</strain>
    </source>
</reference>
<sequence length="752" mass="86177" precursor="true">MQYISCCVIILILMFSAANVGADENAELQERFSKWINERVKQEKQQHGFHRGAHEEKLAEKRGMNIPDGKYTTDELTFDDTFQAPDDPQQWPLWRDWLHQWRLDKRKALDYDDSYYSDEAFAWIPSNYVSGLLMLWDTALLDPDEGRYKVEEFIEHGKKEFGGFDSVVLWLPYPILGISKRNQTDVYRDMPGGLEGVRAITEVFHKHGIEVFMPFLPWDSGTRQEDKTDAEVLLSTTEAINADGIYLDTWYECAPLRLELDKIRPGLAIDTELPVPIEYVAEHQMSWGQMKPWRTWLFEDSRAPSVIKSKWLERRHVVRPTNRWILERTGELQASWMNGTGTLIWENRFGCWNGWDERARSMLRSMVPIQRRYVNLFAGEGWTPLVEHRGKDVFASLWEGDGLRLWTLVNRAEAAYSGNLLAVPHDGNTRYFDLMRGEEANVKIEKGVASIDGEIDARGLGGFLALPEDAVTRDLNEFLEGQAKIFGRRNWDPTFPEGKKQFLNPVSRTQKYDVDNKPGNMTVIPATGSQLKRTFNEGAFPQGFHDTLLEEVNVELSEYAIDLTPVTNAEYEEFLNASGYKPRHQVNFLKHWVDGKPPAGKEDHPVVYVDLTDARAYAQWAGKRLPTDAEWQYAAEGPKGLKYPWGDTMESDRVNPGDATTSVRAFPKGRSPFGCYDMCGNTWEWTESGQTDDGRTRYCLIRGGSYFNAENSSWYVAGGPQPCNRATKMLLVWPGLDRCSTIGFRCVVDLKD</sequence>
<dbReference type="GO" id="GO:0004674">
    <property type="term" value="F:protein serine/threonine kinase activity"/>
    <property type="evidence" value="ECO:0007669"/>
    <property type="project" value="UniProtKB-EC"/>
</dbReference>
<evidence type="ECO:0000313" key="4">
    <source>
        <dbReference type="Proteomes" id="UP000323917"/>
    </source>
</evidence>
<dbReference type="EMBL" id="CP042913">
    <property type="protein sequence ID" value="QEG37399.1"/>
    <property type="molecule type" value="Genomic_DNA"/>
</dbReference>
<evidence type="ECO:0000259" key="2">
    <source>
        <dbReference type="Pfam" id="PF03781"/>
    </source>
</evidence>
<feature type="domain" description="Sulfatase-modifying factor enzyme-like" evidence="2">
    <location>
        <begin position="545"/>
        <end position="747"/>
    </location>
</feature>
<dbReference type="KEGG" id="bgok:Pr1d_47420"/>
<dbReference type="RefSeq" id="WP_148075645.1">
    <property type="nucleotide sequence ID" value="NZ_CP042913.1"/>
</dbReference>
<evidence type="ECO:0000313" key="3">
    <source>
        <dbReference type="EMBL" id="QEG37399.1"/>
    </source>
</evidence>
<protein>
    <submittedName>
        <fullName evidence="3">Serine/threonine-protein kinase pkn1</fullName>
        <ecNumber evidence="3">2.7.11.1</ecNumber>
    </submittedName>
</protein>
<gene>
    <name evidence="3" type="primary">pkn1_5</name>
    <name evidence="3" type="ORF">Pr1d_47420</name>
</gene>
<dbReference type="InterPro" id="IPR051043">
    <property type="entry name" value="Sulfatase_Mod_Factor_Kinase"/>
</dbReference>
<dbReference type="InterPro" id="IPR042095">
    <property type="entry name" value="SUMF_sf"/>
</dbReference>
<keyword evidence="4" id="KW-1185">Reference proteome</keyword>
<dbReference type="PANTHER" id="PTHR23150">
    <property type="entry name" value="SULFATASE MODIFYING FACTOR 1, 2"/>
    <property type="match status" value="1"/>
</dbReference>
<dbReference type="InterPro" id="IPR016187">
    <property type="entry name" value="CTDL_fold"/>
</dbReference>